<comment type="catalytic activity">
    <reaction evidence="1">
        <text>Hydrolysis of terminal, non-reducing beta-D-glucosyl residues with release of beta-D-glucose.</text>
        <dbReference type="EC" id="3.2.1.21"/>
    </reaction>
</comment>
<dbReference type="RefSeq" id="XP_024333751.1">
    <property type="nucleotide sequence ID" value="XM_024488311.1"/>
</dbReference>
<dbReference type="Gene3D" id="3.40.50.1700">
    <property type="entry name" value="Glycoside hydrolase family 3 C-terminal domain"/>
    <property type="match status" value="1"/>
</dbReference>
<proteinExistence type="inferred from homology"/>
<comment type="pathway">
    <text evidence="2">Glycan metabolism; cellulose degradation.</text>
</comment>
<keyword evidence="9" id="KW-0326">Glycosidase</keyword>
<accession>A0A1X6MKL1</accession>
<dbReference type="Gene3D" id="3.20.20.300">
    <property type="entry name" value="Glycoside hydrolase, family 3, N-terminal domain"/>
    <property type="match status" value="1"/>
</dbReference>
<protein>
    <recommendedName>
        <fullName evidence="4">beta-glucosidase</fullName>
        <ecNumber evidence="4">3.2.1.21</ecNumber>
    </recommendedName>
</protein>
<dbReference type="GeneID" id="36333260"/>
<dbReference type="EMBL" id="KZ110610">
    <property type="protein sequence ID" value="OSX56957.1"/>
    <property type="molecule type" value="Genomic_DNA"/>
</dbReference>
<evidence type="ECO:0000256" key="10">
    <source>
        <dbReference type="ARBA" id="ARBA00023326"/>
    </source>
</evidence>
<keyword evidence="5 12" id="KW-0378">Hydrolase</keyword>
<dbReference type="InterPro" id="IPR013783">
    <property type="entry name" value="Ig-like_fold"/>
</dbReference>
<name>A0A1X6MKL1_9APHY</name>
<dbReference type="GO" id="GO:0030245">
    <property type="term" value="P:cellulose catabolic process"/>
    <property type="evidence" value="ECO:0007669"/>
    <property type="project" value="UniProtKB-KW"/>
</dbReference>
<keyword evidence="8" id="KW-0119">Carbohydrate metabolism</keyword>
<dbReference type="SUPFAM" id="SSF52279">
    <property type="entry name" value="Beta-D-glucan exohydrolase, C-terminal domain"/>
    <property type="match status" value="1"/>
</dbReference>
<dbReference type="PANTHER" id="PTHR42715">
    <property type="entry name" value="BETA-GLUCOSIDASE"/>
    <property type="match status" value="1"/>
</dbReference>
<dbReference type="InterPro" id="IPR001764">
    <property type="entry name" value="Glyco_hydro_3_N"/>
</dbReference>
<keyword evidence="10" id="KW-0624">Polysaccharide degradation</keyword>
<dbReference type="InterPro" id="IPR036962">
    <property type="entry name" value="Glyco_hydro_3_N_sf"/>
</dbReference>
<evidence type="ECO:0000313" key="12">
    <source>
        <dbReference type="EMBL" id="OSX56957.1"/>
    </source>
</evidence>
<keyword evidence="13" id="KW-1185">Reference proteome</keyword>
<dbReference type="Pfam" id="PF14310">
    <property type="entry name" value="Fn3-like"/>
    <property type="match status" value="1"/>
</dbReference>
<dbReference type="PRINTS" id="PR00133">
    <property type="entry name" value="GLHYDRLASE3"/>
</dbReference>
<feature type="domain" description="Fibronectin type III-like" evidence="11">
    <location>
        <begin position="696"/>
        <end position="765"/>
    </location>
</feature>
<evidence type="ECO:0000256" key="2">
    <source>
        <dbReference type="ARBA" id="ARBA00004987"/>
    </source>
</evidence>
<dbReference type="OrthoDB" id="416222at2759"/>
<comment type="similarity">
    <text evidence="3">Belongs to the glycosyl hydrolase 3 family.</text>
</comment>
<evidence type="ECO:0000256" key="1">
    <source>
        <dbReference type="ARBA" id="ARBA00000448"/>
    </source>
</evidence>
<dbReference type="SUPFAM" id="SSF51445">
    <property type="entry name" value="(Trans)glycosidases"/>
    <property type="match status" value="1"/>
</dbReference>
<evidence type="ECO:0000256" key="3">
    <source>
        <dbReference type="ARBA" id="ARBA00005336"/>
    </source>
</evidence>
<dbReference type="InterPro" id="IPR017853">
    <property type="entry name" value="GH"/>
</dbReference>
<evidence type="ECO:0000256" key="9">
    <source>
        <dbReference type="ARBA" id="ARBA00023295"/>
    </source>
</evidence>
<evidence type="ECO:0000259" key="11">
    <source>
        <dbReference type="SMART" id="SM01217"/>
    </source>
</evidence>
<keyword evidence="7" id="KW-0325">Glycoprotein</keyword>
<dbReference type="Gene3D" id="2.60.40.10">
    <property type="entry name" value="Immunoglobulins"/>
    <property type="match status" value="1"/>
</dbReference>
<keyword evidence="6" id="KW-0136">Cellulose degradation</keyword>
<evidence type="ECO:0000256" key="5">
    <source>
        <dbReference type="ARBA" id="ARBA00022801"/>
    </source>
</evidence>
<dbReference type="Pfam" id="PF01915">
    <property type="entry name" value="Glyco_hydro_3_C"/>
    <property type="match status" value="1"/>
</dbReference>
<dbReference type="STRING" id="670580.A0A1X6MKL1"/>
<gene>
    <name evidence="12" type="ORF">POSPLADRAFT_1174812</name>
</gene>
<dbReference type="PANTHER" id="PTHR42715:SF2">
    <property type="entry name" value="BETA-GLUCOSIDASE F-RELATED"/>
    <property type="match status" value="1"/>
</dbReference>
<dbReference type="InterPro" id="IPR026891">
    <property type="entry name" value="Fn3-like"/>
</dbReference>
<dbReference type="EC" id="3.2.1.21" evidence="4"/>
<dbReference type="FunFam" id="3.20.20.300:FF:000002">
    <property type="entry name" value="Probable beta-glucosidase"/>
    <property type="match status" value="1"/>
</dbReference>
<organism evidence="12 13">
    <name type="scientific">Postia placenta MAD-698-R-SB12</name>
    <dbReference type="NCBI Taxonomy" id="670580"/>
    <lineage>
        <taxon>Eukaryota</taxon>
        <taxon>Fungi</taxon>
        <taxon>Dikarya</taxon>
        <taxon>Basidiomycota</taxon>
        <taxon>Agaricomycotina</taxon>
        <taxon>Agaricomycetes</taxon>
        <taxon>Polyporales</taxon>
        <taxon>Adustoporiaceae</taxon>
        <taxon>Rhodonia</taxon>
    </lineage>
</organism>
<dbReference type="Proteomes" id="UP000194127">
    <property type="component" value="Unassembled WGS sequence"/>
</dbReference>
<evidence type="ECO:0000256" key="8">
    <source>
        <dbReference type="ARBA" id="ARBA00023277"/>
    </source>
</evidence>
<evidence type="ECO:0000256" key="7">
    <source>
        <dbReference type="ARBA" id="ARBA00023180"/>
    </source>
</evidence>
<dbReference type="AlphaFoldDB" id="A0A1X6MKL1"/>
<dbReference type="InterPro" id="IPR050288">
    <property type="entry name" value="Cellulose_deg_GH3"/>
</dbReference>
<dbReference type="Pfam" id="PF00933">
    <property type="entry name" value="Glyco_hydro_3"/>
    <property type="match status" value="1"/>
</dbReference>
<dbReference type="GO" id="GO:0008422">
    <property type="term" value="F:beta-glucosidase activity"/>
    <property type="evidence" value="ECO:0007669"/>
    <property type="project" value="UniProtKB-EC"/>
</dbReference>
<dbReference type="InterPro" id="IPR036881">
    <property type="entry name" value="Glyco_hydro_3_C_sf"/>
</dbReference>
<evidence type="ECO:0000256" key="4">
    <source>
        <dbReference type="ARBA" id="ARBA00012744"/>
    </source>
</evidence>
<reference evidence="12 13" key="1">
    <citation type="submission" date="2017-04" db="EMBL/GenBank/DDBJ databases">
        <title>Genome Sequence of the Model Brown-Rot Fungus Postia placenta SB12.</title>
        <authorList>
            <consortium name="DOE Joint Genome Institute"/>
            <person name="Gaskell J."/>
            <person name="Kersten P."/>
            <person name="Larrondo L.F."/>
            <person name="Canessa P."/>
            <person name="Martinez D."/>
            <person name="Hibbett D."/>
            <person name="Schmoll M."/>
            <person name="Kubicek C.P."/>
            <person name="Martinez A.T."/>
            <person name="Yadav J."/>
            <person name="Master E."/>
            <person name="Magnuson J.K."/>
            <person name="James T."/>
            <person name="Yaver D."/>
            <person name="Berka R."/>
            <person name="Labutti K."/>
            <person name="Lipzen A."/>
            <person name="Aerts A."/>
            <person name="Barry K."/>
            <person name="Henrissat B."/>
            <person name="Blanchette R."/>
            <person name="Grigoriev I."/>
            <person name="Cullen D."/>
        </authorList>
    </citation>
    <scope>NUCLEOTIDE SEQUENCE [LARGE SCALE GENOMIC DNA]</scope>
    <source>
        <strain evidence="12 13">MAD-698-R-SB12</strain>
    </source>
</reference>
<dbReference type="InterPro" id="IPR002772">
    <property type="entry name" value="Glyco_hydro_3_C"/>
</dbReference>
<dbReference type="SMART" id="SM01217">
    <property type="entry name" value="Fn3_like"/>
    <property type="match status" value="1"/>
</dbReference>
<evidence type="ECO:0000313" key="13">
    <source>
        <dbReference type="Proteomes" id="UP000194127"/>
    </source>
</evidence>
<sequence>MYKLAPSALLWRDSGTPVLGQHQGCTLPRFVMLLAGNAWAEAYAKAEAFVAGLTLEQKVNVSTGVYWEQGLCVGNIGEVADLRGLCLQDSPLGVRYTDYNTAFPAGISTAATFNRTMMRLRGQQMGEEFRGKGVNVALGPMMNMGRVAQAGRNWEGFGTDPFLSGEAAYETTLGLQSAGVQACAKHYIDYEQEYKRTQESSEVDDRTQHEIYLKPFLRAVMAGTASVMCSYNMINDTYSCENDRTLNQLLKGELGFRGYVMSDWGAQESTLSAMAGLDMSMPGDITLGSGNSWWGPNLTAFVENGTIPLSRMDDMATRIMASYYLLGQDQDYPNDGRLIPNAVSFNAFNQYDQVHNLHIDVQADHYQIVREIGHAGAVLLKNTNGALPLNAPRNVVLIGSDAGNGAMGANGYTDRGGDDGILGMGWGSGTDNYPYLISPMDAMQVRARQDGTTLMNWYYDWDTEGAATAAIQFEAAIVFVNSDSGEGYIEVDGNLGDRNNLTLWHNADNLITAVASQNNNTIVVAHSVGPSIIDSWVENPNVTAIIWAGVAGQEAGNAIVDVLYGDYNPSGRLPYTIAKRLEDYGVFLTLGGNGSTILSVPYTEGLFYDYRHFDEYNITPRYEFGYGLSYTTFEYYNLATSIVPQYDPTDYALEAAWAAGVPTPQGEGSSVALWLHRPFVQVSFEVQNTGAVAGTEIPQVYVHFPTGIGEPPSWLKGFDAVYIEPGEVTTVTVTISRYDLSIWDVVAQGWVKPAGEITFSVGASSRDFRLQGYIPI</sequence>
<evidence type="ECO:0000256" key="6">
    <source>
        <dbReference type="ARBA" id="ARBA00023001"/>
    </source>
</evidence>
<dbReference type="FunFam" id="3.40.50.1700:FF:000003">
    <property type="entry name" value="Probable beta-glucosidase"/>
    <property type="match status" value="1"/>
</dbReference>